<dbReference type="InParanoid" id="A1Z8R2"/>
<dbReference type="GO" id="GO:0031490">
    <property type="term" value="F:chromatin DNA binding"/>
    <property type="evidence" value="ECO:0000314"/>
    <property type="project" value="FlyBase"/>
</dbReference>
<dbReference type="CDD" id="cd11726">
    <property type="entry name" value="ADDz_ATRX"/>
    <property type="match status" value="1"/>
</dbReference>
<feature type="region of interest" description="Disordered" evidence="14">
    <location>
        <begin position="881"/>
        <end position="1068"/>
    </location>
</feature>
<keyword evidence="19" id="KW-1267">Proteomics identification</keyword>
<dbReference type="PROSITE" id="PS51533">
    <property type="entry name" value="ADD"/>
    <property type="match status" value="1"/>
</dbReference>
<evidence type="ECO:0000256" key="2">
    <source>
        <dbReference type="ARBA" id="ARBA00007025"/>
    </source>
</evidence>
<feature type="compositionally biased region" description="Polar residues" evidence="14">
    <location>
        <begin position="805"/>
        <end position="815"/>
    </location>
</feature>
<evidence type="ECO:0000256" key="10">
    <source>
        <dbReference type="ARBA" id="ARBA00023125"/>
    </source>
</evidence>
<protein>
    <submittedName>
        <fullName evidence="16">ADD domain-containing protein 1, isoform A</fullName>
    </submittedName>
</protein>
<evidence type="ECO:0000256" key="1">
    <source>
        <dbReference type="ARBA" id="ARBA00004123"/>
    </source>
</evidence>
<reference evidence="16 18" key="10">
    <citation type="journal article" date="2015" name="G3 (Bethesda)">
        <title>Gene Model Annotations for Drosophila melanogaster: The Rule-Benders.</title>
        <authorList>
            <consortium name="FlyBase Consortium"/>
            <person name="Crosby M.A."/>
            <person name="Gramates L.S."/>
            <person name="Dos Santos G."/>
            <person name="Matthews B.B."/>
            <person name="St Pierre S.E."/>
            <person name="Zhou P."/>
            <person name="Schroeder A.J."/>
            <person name="Falls K."/>
            <person name="Emmert D.B."/>
            <person name="Russo S.M."/>
            <person name="Gelbart W.M."/>
            <person name="null"/>
        </authorList>
    </citation>
    <scope>NUCLEOTIDE SEQUENCE [LARGE SCALE GENOMIC DNA]</scope>
    <source>
        <strain evidence="18">Berkeley</strain>
    </source>
</reference>
<evidence type="ECO:0000256" key="6">
    <source>
        <dbReference type="ARBA" id="ARBA00022771"/>
    </source>
</evidence>
<reference evidence="16 18" key="5">
    <citation type="journal article" date="2002" name="Genome Biol.">
        <title>Heterochromatic sequences in a Drosophila whole-genome shotgun assembly.</title>
        <authorList>
            <person name="Hoskins R.A."/>
            <person name="Smith C.D."/>
            <person name="Carlson J.W."/>
            <person name="Carvalho A.B."/>
            <person name="Halpern A."/>
            <person name="Kaminker J.S."/>
            <person name="Kennedy C."/>
            <person name="Mungall C.J."/>
            <person name="Sullivan B.A."/>
            <person name="Sutton G.G."/>
            <person name="Yasuhara J.C."/>
            <person name="Wakimoto B.T."/>
            <person name="Myers E.W."/>
            <person name="Celniker S.E."/>
            <person name="Rubin G.M."/>
            <person name="Karpen G.H."/>
        </authorList>
    </citation>
    <scope>NUCLEOTIDE SEQUENCE [LARGE SCALE GENOMIC DNA]</scope>
    <source>
        <strain evidence="18">Berkeley</strain>
    </source>
</reference>
<dbReference type="GO" id="GO:0008270">
    <property type="term" value="F:zinc ion binding"/>
    <property type="evidence" value="ECO:0007669"/>
    <property type="project" value="UniProtKB-KW"/>
</dbReference>
<feature type="region of interest" description="Disordered" evidence="14">
    <location>
        <begin position="216"/>
        <end position="268"/>
    </location>
</feature>
<dbReference type="AlphaFoldDB" id="A1Z8R2"/>
<feature type="region of interest" description="Disordered" evidence="14">
    <location>
        <begin position="797"/>
        <end position="849"/>
    </location>
</feature>
<dbReference type="PANTHER" id="PTHR46357">
    <property type="entry name" value="TRANSCRIPTIONAL REGULATOR ATRX"/>
    <property type="match status" value="1"/>
</dbReference>
<dbReference type="Reactome" id="R-DME-9670095">
    <property type="pathway name" value="Inhibition of DNA recombination at telomere"/>
</dbReference>
<dbReference type="GO" id="GO:0031048">
    <property type="term" value="P:regulatory ncRNA-mediated heterochromatin formation"/>
    <property type="evidence" value="ECO:0000315"/>
    <property type="project" value="FlyBase"/>
</dbReference>
<dbReference type="OMA" id="NEHWNCF"/>
<feature type="region of interest" description="Disordered" evidence="14">
    <location>
        <begin position="1"/>
        <end position="22"/>
    </location>
</feature>
<feature type="compositionally biased region" description="Polar residues" evidence="14">
    <location>
        <begin position="1039"/>
        <end position="1049"/>
    </location>
</feature>
<feature type="compositionally biased region" description="Basic and acidic residues" evidence="14">
    <location>
        <begin position="819"/>
        <end position="849"/>
    </location>
</feature>
<proteinExistence type="evidence at protein level"/>
<evidence type="ECO:0000256" key="14">
    <source>
        <dbReference type="SAM" id="MobiDB-lite"/>
    </source>
</evidence>
<dbReference type="ExpressionAtlas" id="A1Z8R2">
    <property type="expression patterns" value="baseline and differential"/>
</dbReference>
<keyword evidence="5" id="KW-0227">DNA damage</keyword>
<dbReference type="GO" id="GO:0005634">
    <property type="term" value="C:nucleus"/>
    <property type="evidence" value="ECO:0000318"/>
    <property type="project" value="GO_Central"/>
</dbReference>
<keyword evidence="6" id="KW-0863">Zinc-finger</keyword>
<feature type="compositionally biased region" description="Basic and acidic residues" evidence="14">
    <location>
        <begin position="750"/>
        <end position="760"/>
    </location>
</feature>
<reference evidence="16 18" key="9">
    <citation type="journal article" date="2015" name="G3 (Bethesda)">
        <title>Gene Model Annotations for Drosophila melanogaster: Impact of High-Throughput Data.</title>
        <authorList>
            <consortium name="FlyBase Consortium"/>
            <person name="Matthews B.B."/>
            <person name="Dos Santos G."/>
            <person name="Crosby M.A."/>
            <person name="Emmert D.B."/>
            <person name="St Pierre S.E."/>
            <person name="Gramates L.S."/>
            <person name="Zhou P."/>
            <person name="Schroeder A.J."/>
            <person name="Falls K."/>
            <person name="Strelets V."/>
            <person name="Russo S.M."/>
            <person name="Gelbart W.M."/>
            <person name="null"/>
        </authorList>
    </citation>
    <scope>NUCLEOTIDE SEQUENCE [LARGE SCALE GENOMIC DNA]</scope>
    <source>
        <strain evidence="18">Berkeley</strain>
    </source>
</reference>
<evidence type="ECO:0000313" key="18">
    <source>
        <dbReference type="Proteomes" id="UP000000803"/>
    </source>
</evidence>
<evidence type="ECO:0007829" key="19">
    <source>
        <dbReference type="PeptideAtlas" id="A1Z8R2"/>
    </source>
</evidence>
<keyword evidence="11" id="KW-0234">DNA repair</keyword>
<feature type="compositionally biased region" description="Basic and acidic residues" evidence="14">
    <location>
        <begin position="881"/>
        <end position="891"/>
    </location>
</feature>
<dbReference type="FunFam" id="3.30.40.10:FF:000524">
    <property type="entry name" value="Uncharacterized protein, isoform C"/>
    <property type="match status" value="1"/>
</dbReference>
<feature type="region of interest" description="Disordered" evidence="14">
    <location>
        <begin position="618"/>
        <end position="672"/>
    </location>
</feature>
<reference evidence="16 18" key="7">
    <citation type="journal article" date="2007" name="Science">
        <title>The Release 5.1 annotation of Drosophila melanogaster heterochromatin.</title>
        <authorList>
            <person name="Smith C.D."/>
            <person name="Shu S."/>
            <person name="Mungall C.J."/>
            <person name="Karpen G.H."/>
        </authorList>
    </citation>
    <scope>NUCLEOTIDE SEQUENCE [LARGE SCALE GENOMIC DNA]</scope>
    <source>
        <strain evidence="18">Berkeley</strain>
    </source>
</reference>
<dbReference type="InterPro" id="IPR011011">
    <property type="entry name" value="Znf_FYVE_PHD"/>
</dbReference>
<dbReference type="GO" id="GO:0006338">
    <property type="term" value="P:chromatin remodeling"/>
    <property type="evidence" value="ECO:0000318"/>
    <property type="project" value="GO_Central"/>
</dbReference>
<evidence type="ECO:0000313" key="16">
    <source>
        <dbReference type="EMBL" id="AAF58601.2"/>
    </source>
</evidence>
<reference evidence="16 18" key="2">
    <citation type="journal article" date="2002" name="Genome Biol.">
        <title>Finishing a whole-genome shotgun: release 3 of the Drosophila melanogaster euchromatic genome sequence.</title>
        <authorList>
            <person name="Celniker S.E."/>
            <person name="Wheeler D.A."/>
            <person name="Kronmiller B."/>
            <person name="Carlson J.W."/>
            <person name="Halpern A."/>
            <person name="Patel S."/>
            <person name="Adams M."/>
            <person name="Champe M."/>
            <person name="Dugan S.P."/>
            <person name="Frise E."/>
            <person name="Hodgson A."/>
            <person name="George R.A."/>
            <person name="Hoskins R.A."/>
            <person name="Laverty T."/>
            <person name="Muzny D.M."/>
            <person name="Nelson C.R."/>
            <person name="Pacleb J.M."/>
            <person name="Park S."/>
            <person name="Pfeiffer B.D."/>
            <person name="Richards S."/>
            <person name="Sodergren E.J."/>
            <person name="Svirskas R."/>
            <person name="Tabor P.E."/>
            <person name="Wan K."/>
            <person name="Stapleton M."/>
            <person name="Sutton G.G."/>
            <person name="Venter C."/>
            <person name="Weinstock G."/>
            <person name="Scherer S.E."/>
            <person name="Myers E.W."/>
            <person name="Gibbs R.A."/>
            <person name="Rubin G.M."/>
        </authorList>
    </citation>
    <scope>NUCLEOTIDE SEQUENCE [LARGE SCALE GENOMIC DNA]</scope>
    <source>
        <strain evidence="18">Berkeley</strain>
    </source>
</reference>
<dbReference type="UCSC" id="CG8290-RA">
    <property type="organism name" value="d. melanogaster"/>
</dbReference>
<reference evidence="16 18" key="4">
    <citation type="journal article" date="2002" name="Genome Biol.">
        <title>The transposable elements of the Drosophila melanogaster euchromatin: a genomics perspective.</title>
        <authorList>
            <person name="Kaminker J.S."/>
            <person name="Bergman C.M."/>
            <person name="Kronmiller B."/>
            <person name="Carlson J."/>
            <person name="Svirskas R."/>
            <person name="Patel S."/>
            <person name="Frise E."/>
            <person name="Wheeler D.A."/>
            <person name="Lewis S.E."/>
            <person name="Rubin G.M."/>
            <person name="Ashburner M."/>
            <person name="Celniker S.E."/>
        </authorList>
    </citation>
    <scope>NUCLEOTIDE SEQUENCE [LARGE SCALE GENOMIC DNA]</scope>
    <source>
        <strain evidence="18">Berkeley</strain>
    </source>
</reference>
<dbReference type="GO" id="GO:0016787">
    <property type="term" value="F:hydrolase activity"/>
    <property type="evidence" value="ECO:0007669"/>
    <property type="project" value="UniProtKB-KW"/>
</dbReference>
<evidence type="ECO:0000256" key="9">
    <source>
        <dbReference type="ARBA" id="ARBA00022840"/>
    </source>
</evidence>
<dbReference type="Gene3D" id="3.30.40.10">
    <property type="entry name" value="Zinc/RING finger domain, C3HC4 (zinc finger)"/>
    <property type="match status" value="1"/>
</dbReference>
<dbReference type="STRING" id="7227.FBpp0087148"/>
<dbReference type="GlyGen" id="A1Z8R2">
    <property type="glycosylation" value="3 sites"/>
</dbReference>
<keyword evidence="4" id="KW-0547">Nucleotide-binding</keyword>
<comment type="catalytic activity">
    <reaction evidence="13">
        <text>ATP + H2O = ADP + phosphate + H(+)</text>
        <dbReference type="Rhea" id="RHEA:13065"/>
        <dbReference type="ChEBI" id="CHEBI:15377"/>
        <dbReference type="ChEBI" id="CHEBI:15378"/>
        <dbReference type="ChEBI" id="CHEBI:30616"/>
        <dbReference type="ChEBI" id="CHEBI:43474"/>
        <dbReference type="ChEBI" id="CHEBI:456216"/>
        <dbReference type="EC" id="3.6.4.12"/>
    </reaction>
</comment>
<dbReference type="GO" id="GO:0000792">
    <property type="term" value="C:heterochromatin"/>
    <property type="evidence" value="ECO:0000314"/>
    <property type="project" value="FlyBase"/>
</dbReference>
<dbReference type="GO" id="GO:0005704">
    <property type="term" value="C:polytene chromosome band"/>
    <property type="evidence" value="ECO:0000314"/>
    <property type="project" value="FlyBase"/>
</dbReference>
<dbReference type="IntAct" id="A1Z8R2">
    <property type="interactions" value="7"/>
</dbReference>
<dbReference type="GO" id="GO:0003678">
    <property type="term" value="F:DNA helicase activity"/>
    <property type="evidence" value="ECO:0007669"/>
    <property type="project" value="UniProtKB-EC"/>
</dbReference>
<keyword evidence="10" id="KW-0238">DNA-binding</keyword>
<dbReference type="FunCoup" id="A1Z8R2">
    <property type="interactions" value="99"/>
</dbReference>
<dbReference type="OrthoDB" id="6286493at2759"/>
<dbReference type="SUPFAM" id="SSF57903">
    <property type="entry name" value="FYVE/PHD zinc finger"/>
    <property type="match status" value="1"/>
</dbReference>
<feature type="region of interest" description="Disordered" evidence="14">
    <location>
        <begin position="718"/>
        <end position="760"/>
    </location>
</feature>
<gene>
    <name evidence="16 17" type="primary">ADD1</name>
    <name evidence="16" type="synonym">BEST:LD29214</name>
    <name evidence="16" type="synonym">dADD1</name>
    <name evidence="16" type="synonym">dAdd1</name>
    <name evidence="16" type="synonym">dadd1</name>
    <name evidence="16" type="synonym">Dmel\CG8290</name>
    <name evidence="16" type="synonym">LD29214</name>
    <name evidence="16 17" type="ORF">CG8290</name>
    <name evidence="16" type="ORF">Dmel_CG8290</name>
</gene>
<evidence type="ECO:0000256" key="3">
    <source>
        <dbReference type="ARBA" id="ARBA00022723"/>
    </source>
</evidence>
<dbReference type="GO" id="GO:0005705">
    <property type="term" value="C:polytene chromosome interband"/>
    <property type="evidence" value="ECO:0000314"/>
    <property type="project" value="FlyBase"/>
</dbReference>
<dbReference type="GO" id="GO:0031297">
    <property type="term" value="P:replication fork processing"/>
    <property type="evidence" value="ECO:0000318"/>
    <property type="project" value="GO_Central"/>
</dbReference>
<evidence type="ECO:0000313" key="17">
    <source>
        <dbReference type="FlyBase" id="FBgn0026573"/>
    </source>
</evidence>
<dbReference type="GeneID" id="36278"/>
<name>A1Z8R2_DROME</name>
<dbReference type="EMBL" id="AE013599">
    <property type="protein sequence ID" value="AAF58601.2"/>
    <property type="molecule type" value="Genomic_DNA"/>
</dbReference>
<feature type="region of interest" description="Disordered" evidence="14">
    <location>
        <begin position="315"/>
        <end position="354"/>
    </location>
</feature>
<evidence type="ECO:0000256" key="13">
    <source>
        <dbReference type="ARBA" id="ARBA00047995"/>
    </source>
</evidence>
<keyword evidence="9" id="KW-0067">ATP-binding</keyword>
<dbReference type="GO" id="GO:0005524">
    <property type="term" value="F:ATP binding"/>
    <property type="evidence" value="ECO:0007669"/>
    <property type="project" value="UniProtKB-KW"/>
</dbReference>
<reference evidence="16 18" key="3">
    <citation type="journal article" date="2002" name="Genome Biol.">
        <title>Annotation of the Drosophila melanogaster euchromatic genome: a systematic review.</title>
        <authorList>
            <person name="Misra S."/>
            <person name="Crosby M.A."/>
            <person name="Mungall C.J."/>
            <person name="Matthews B.B."/>
            <person name="Campbell K.S."/>
            <person name="Hradecky P."/>
            <person name="Huang Y."/>
            <person name="Kaminker J.S."/>
            <person name="Millburn G.H."/>
            <person name="Prochnik S.E."/>
            <person name="Smith C.D."/>
            <person name="Tupy J.L."/>
            <person name="Whitfied E.J."/>
            <person name="Bayraktaroglu L."/>
            <person name="Berman B.P."/>
            <person name="Bettencourt B.R."/>
            <person name="Celniker S.E."/>
            <person name="de Grey A.D."/>
            <person name="Drysdale R.A."/>
            <person name="Harris N.L."/>
            <person name="Richter J."/>
            <person name="Russo S."/>
            <person name="Schroeder A.J."/>
            <person name="Shu S.Q."/>
            <person name="Stapleton M."/>
            <person name="Yamada C."/>
            <person name="Ashburner M."/>
            <person name="Gelbart W.M."/>
            <person name="Rubin G.M."/>
            <person name="Lewis S.E."/>
        </authorList>
    </citation>
    <scope>GENOME REANNOTATION</scope>
    <source>
        <strain evidence="18">Berkeley</strain>
    </source>
</reference>
<dbReference type="GO" id="GO:0005701">
    <property type="term" value="C:polytene chromosome chromocenter"/>
    <property type="evidence" value="ECO:0000314"/>
    <property type="project" value="FlyBase"/>
</dbReference>
<dbReference type="BioGRID-ORCS" id="36278">
    <property type="hits" value="0 hits in 1 CRISPR screen"/>
</dbReference>
<feature type="region of interest" description="Disordered" evidence="14">
    <location>
        <begin position="1111"/>
        <end position="1144"/>
    </location>
</feature>
<dbReference type="InterPro" id="IPR052131">
    <property type="entry name" value="ATRX_domain-containing"/>
</dbReference>
<feature type="compositionally biased region" description="Low complexity" evidence="14">
    <location>
        <begin position="217"/>
        <end position="248"/>
    </location>
</feature>
<feature type="compositionally biased region" description="Basic and acidic residues" evidence="14">
    <location>
        <begin position="987"/>
        <end position="1016"/>
    </location>
</feature>
<reference evidence="16 18" key="6">
    <citation type="journal article" date="2005" name="PLoS Comput. Biol.">
        <title>Combined evidence annotation of transposable elements in genome sequences.</title>
        <authorList>
            <person name="Quesneville H."/>
            <person name="Bergman C.M."/>
            <person name="Andrieu O."/>
            <person name="Autard D."/>
            <person name="Nouaud D."/>
            <person name="Ashburner M."/>
            <person name="Anxolabehere D."/>
        </authorList>
    </citation>
    <scope>NUCLEOTIDE SEQUENCE [LARGE SCALE GENOMIC DNA]</scope>
    <source>
        <strain evidence="18">Berkeley</strain>
    </source>
</reference>
<reference evidence="16 18" key="1">
    <citation type="journal article" date="2000" name="Science">
        <title>The genome sequence of Drosophila melanogaster.</title>
        <authorList>
            <person name="Adams M.D."/>
            <person name="Celniker S.E."/>
            <person name="Holt R.A."/>
            <person name="Evans C.A."/>
            <person name="Gocayne J.D."/>
            <person name="Amanatides P.G."/>
            <person name="Scherer S.E."/>
            <person name="Li P.W."/>
            <person name="Hoskins R.A."/>
            <person name="Galle R.F."/>
            <person name="George R.A."/>
            <person name="Lewis S.E."/>
            <person name="Richards S."/>
            <person name="Ashburner M."/>
            <person name="Henderson S.N."/>
            <person name="Sutton G.G."/>
            <person name="Wortman J.R."/>
            <person name="Yandell M.D."/>
            <person name="Zhang Q."/>
            <person name="Chen L.X."/>
            <person name="Brandon R.C."/>
            <person name="Rogers Y.H."/>
            <person name="Blazej R.G."/>
            <person name="Champe M."/>
            <person name="Pfeiffer B.D."/>
            <person name="Wan K.H."/>
            <person name="Doyle C."/>
            <person name="Baxter E.G."/>
            <person name="Helt G."/>
            <person name="Nelson C.R."/>
            <person name="Gabor G.L."/>
            <person name="Abril J.F."/>
            <person name="Agbayani A."/>
            <person name="An H.J."/>
            <person name="Andrews-Pfannkoch C."/>
            <person name="Baldwin D."/>
            <person name="Ballew R.M."/>
            <person name="Basu A."/>
            <person name="Baxendale J."/>
            <person name="Bayraktaroglu L."/>
            <person name="Beasley E.M."/>
            <person name="Beeson K.Y."/>
            <person name="Benos P.V."/>
            <person name="Berman B.P."/>
            <person name="Bhandari D."/>
            <person name="Bolshakov S."/>
            <person name="Borkova D."/>
            <person name="Botchan M.R."/>
            <person name="Bouck J."/>
            <person name="Brokstein P."/>
            <person name="Brottier P."/>
            <person name="Burtis K.C."/>
            <person name="Busam D.A."/>
            <person name="Butler H."/>
            <person name="Cadieu E."/>
            <person name="Center A."/>
            <person name="Chandra I."/>
            <person name="Cherry J.M."/>
            <person name="Cawley S."/>
            <person name="Dahlke C."/>
            <person name="Davenport L.B."/>
            <person name="Davies P."/>
            <person name="de Pablos B."/>
            <person name="Delcher A."/>
            <person name="Deng Z."/>
            <person name="Mays A.D."/>
            <person name="Dew I."/>
            <person name="Dietz S.M."/>
            <person name="Dodson K."/>
            <person name="Doup L.E."/>
            <person name="Downes M."/>
            <person name="Dugan-Rocha S."/>
            <person name="Dunkov B.C."/>
            <person name="Dunn P."/>
            <person name="Durbin K.J."/>
            <person name="Evangelista C.C."/>
            <person name="Ferraz C."/>
            <person name="Ferriera S."/>
            <person name="Fleischmann W."/>
            <person name="Fosler C."/>
            <person name="Gabrielian A.E."/>
            <person name="Garg N.S."/>
            <person name="Gelbart W.M."/>
            <person name="Glasser K."/>
            <person name="Glodek A."/>
            <person name="Gong F."/>
            <person name="Gorrell J.H."/>
            <person name="Gu Z."/>
            <person name="Guan P."/>
            <person name="Harris M."/>
            <person name="Harris N.L."/>
            <person name="Harvey D."/>
            <person name="Heiman T.J."/>
            <person name="Hernandez J.R."/>
            <person name="Houck J."/>
            <person name="Hostin D."/>
            <person name="Houston K.A."/>
            <person name="Howland T.J."/>
            <person name="Wei M.H."/>
            <person name="Ibegwam C."/>
            <person name="Jalali M."/>
            <person name="Kalush F."/>
            <person name="Karpen G.H."/>
            <person name="Ke Z."/>
            <person name="Kennison J.A."/>
            <person name="Ketchum K.A."/>
            <person name="Kimmel B.E."/>
            <person name="Kodira C.D."/>
            <person name="Kraft C."/>
            <person name="Kravitz S."/>
            <person name="Kulp D."/>
            <person name="Lai Z."/>
            <person name="Lasko P."/>
            <person name="Lei Y."/>
            <person name="Levitsky A.A."/>
            <person name="Li J."/>
            <person name="Li Z."/>
            <person name="Liang Y."/>
            <person name="Lin X."/>
            <person name="Liu X."/>
            <person name="Mattei B."/>
            <person name="McIntosh T.C."/>
            <person name="McLeod M.P."/>
            <person name="McPherson D."/>
            <person name="Merkulov G."/>
            <person name="Milshina N.V."/>
            <person name="Mobarry C."/>
            <person name="Morris J."/>
            <person name="Moshrefi A."/>
            <person name="Mount S.M."/>
            <person name="Moy M."/>
            <person name="Murphy B."/>
            <person name="Murphy L."/>
            <person name="Muzny D.M."/>
            <person name="Nelson D.L."/>
            <person name="Nelson D.R."/>
            <person name="Nelson K.A."/>
            <person name="Nixon K."/>
            <person name="Nusskern D.R."/>
            <person name="Pacleb J.M."/>
            <person name="Palazzolo M."/>
            <person name="Pittman G.S."/>
            <person name="Pan S."/>
            <person name="Pollard J."/>
            <person name="Puri V."/>
            <person name="Reese M.G."/>
            <person name="Reinert K."/>
            <person name="Remington K."/>
            <person name="Saunders R.D."/>
            <person name="Scheeler F."/>
            <person name="Shen H."/>
            <person name="Shue B.C."/>
            <person name="Siden-Kiamos I."/>
            <person name="Simpson M."/>
            <person name="Skupski M.P."/>
            <person name="Smith T."/>
            <person name="Spier E."/>
            <person name="Spradling A.C."/>
            <person name="Stapleton M."/>
            <person name="Strong R."/>
            <person name="Sun E."/>
            <person name="Svirskas R."/>
            <person name="Tector C."/>
            <person name="Turner R."/>
            <person name="Venter E."/>
            <person name="Wang A.H."/>
            <person name="Wang X."/>
            <person name="Wang Z.Y."/>
            <person name="Wassarman D.A."/>
            <person name="Weinstock G.M."/>
            <person name="Weissenbach J."/>
            <person name="Williams S.M."/>
            <person name="WoodageT"/>
            <person name="Worley K.C."/>
            <person name="Wu D."/>
            <person name="Yang S."/>
            <person name="Yao Q.A."/>
            <person name="Ye J."/>
            <person name="Yeh R.F."/>
            <person name="Zaveri J.S."/>
            <person name="Zhan M."/>
            <person name="Zhang G."/>
            <person name="Zhao Q."/>
            <person name="Zheng L."/>
            <person name="Zheng X.H."/>
            <person name="Zhong F.N."/>
            <person name="Zhong W."/>
            <person name="Zhou X."/>
            <person name="Zhu S."/>
            <person name="Zhu X."/>
            <person name="Smith H.O."/>
            <person name="Gibbs R.A."/>
            <person name="Myers E.W."/>
            <person name="Rubin G.M."/>
            <person name="Venter J.C."/>
        </authorList>
    </citation>
    <scope>NUCLEOTIDE SEQUENCE [LARGE SCALE GENOMIC DNA]</scope>
    <source>
        <strain evidence="18">Berkeley</strain>
    </source>
</reference>
<accession>A1Z8R2</accession>
<dbReference type="AGR" id="FB:FBgn0026573"/>
<evidence type="ECO:0000256" key="7">
    <source>
        <dbReference type="ARBA" id="ARBA00022801"/>
    </source>
</evidence>
<keyword evidence="18" id="KW-1185">Reference proteome</keyword>
<evidence type="ECO:0000256" key="4">
    <source>
        <dbReference type="ARBA" id="ARBA00022741"/>
    </source>
</evidence>
<dbReference type="VEuPathDB" id="VectorBase:FBgn0026573"/>
<dbReference type="PANTHER" id="PTHR46357:SF1">
    <property type="entry name" value="TRANSCRIPTIONAL REGULATOR ATRX"/>
    <property type="match status" value="1"/>
</dbReference>
<dbReference type="GO" id="GO:0005721">
    <property type="term" value="C:pericentric heterochromatin"/>
    <property type="evidence" value="ECO:0000314"/>
    <property type="project" value="FlyBase"/>
</dbReference>
<feature type="compositionally biased region" description="Low complexity" evidence="14">
    <location>
        <begin position="315"/>
        <end position="353"/>
    </location>
</feature>
<dbReference type="InterPro" id="IPR013083">
    <property type="entry name" value="Znf_RING/FYVE/PHD"/>
</dbReference>
<dbReference type="GO" id="GO:0062072">
    <property type="term" value="F:histone H3K9me2/3 reader activity"/>
    <property type="evidence" value="ECO:0000353"/>
    <property type="project" value="FlyBase"/>
</dbReference>
<dbReference type="InterPro" id="IPR025766">
    <property type="entry name" value="ADD"/>
</dbReference>
<evidence type="ECO:0000256" key="11">
    <source>
        <dbReference type="ARBA" id="ARBA00023204"/>
    </source>
</evidence>
<evidence type="ECO:0000256" key="8">
    <source>
        <dbReference type="ARBA" id="ARBA00022833"/>
    </source>
</evidence>
<keyword evidence="3" id="KW-0479">Metal-binding</keyword>
<evidence type="ECO:0000259" key="15">
    <source>
        <dbReference type="PROSITE" id="PS51533"/>
    </source>
</evidence>
<dbReference type="PhylomeDB" id="A1Z8R2"/>
<dbReference type="RefSeq" id="NP_725094.1">
    <property type="nucleotide sequence ID" value="NM_165856.2"/>
</dbReference>
<keyword evidence="8" id="KW-0862">Zinc</keyword>
<reference evidence="16 18" key="8">
    <citation type="journal article" date="2007" name="Science">
        <title>Sequence finishing and mapping of Drosophila melanogaster heterochromatin.</title>
        <authorList>
            <person name="Hoskins R.A."/>
            <person name="Carlson J.W."/>
            <person name="Kennedy C."/>
            <person name="Acevedo D."/>
            <person name="Evans-Holm M."/>
            <person name="Frise E."/>
            <person name="Wan K.H."/>
            <person name="Park S."/>
            <person name="Mendez-Lago M."/>
            <person name="Rossi F."/>
            <person name="Villasante A."/>
            <person name="Dimitri P."/>
            <person name="Karpen G.H."/>
            <person name="Celniker S.E."/>
        </authorList>
    </citation>
    <scope>NUCLEOTIDE SEQUENCE [LARGE SCALE GENOMIC DNA]</scope>
    <source>
        <strain evidence="18">Berkeley</strain>
    </source>
</reference>
<dbReference type="Bgee" id="FBgn0026573">
    <property type="expression patterns" value="Expressed in adult Malpighian tubule bar-shaped cell of initial segment in Malpighian tubule and 199 other cell types or tissues"/>
</dbReference>
<feature type="domain" description="PHD-type" evidence="15">
    <location>
        <begin position="54"/>
        <end position="192"/>
    </location>
</feature>
<keyword evidence="7" id="KW-0378">Hydrolase</keyword>
<evidence type="ECO:0000256" key="12">
    <source>
        <dbReference type="ARBA" id="ARBA00023242"/>
    </source>
</evidence>
<dbReference type="CTD" id="118"/>
<feature type="region of interest" description="Disordered" evidence="14">
    <location>
        <begin position="1159"/>
        <end position="1199"/>
    </location>
</feature>
<reference evidence="16 18" key="11">
    <citation type="journal article" date="2015" name="Genome Res.">
        <title>The Release 6 reference sequence of the Drosophila melanogaster genome.</title>
        <authorList>
            <person name="Hoskins R.A."/>
            <person name="Carlson J.W."/>
            <person name="Wan K.H."/>
            <person name="Park S."/>
            <person name="Mendez I."/>
            <person name="Galle S.E."/>
            <person name="Booth B.W."/>
            <person name="Pfeiffer B.D."/>
            <person name="George R.A."/>
            <person name="Svirskas R."/>
            <person name="Krzywinski M."/>
            <person name="Schein J."/>
            <person name="Accardo M.C."/>
            <person name="Damia E."/>
            <person name="Messina G."/>
            <person name="Mendez-Lago M."/>
            <person name="de Pablos B."/>
            <person name="Demakova O.V."/>
            <person name="Andreyeva E.N."/>
            <person name="Boldyreva L.V."/>
            <person name="Marra M."/>
            <person name="Carvalho A.B."/>
            <person name="Dimitri P."/>
            <person name="Villasante A."/>
            <person name="Zhimulev I.F."/>
            <person name="Rubin G.M."/>
            <person name="Karpen G.H."/>
            <person name="Celniker S.E."/>
        </authorList>
    </citation>
    <scope>NUCLEOTIDE SEQUENCE [LARGE SCALE GENOMIC DNA]</scope>
    <source>
        <strain evidence="18">Berkeley</strain>
    </source>
</reference>
<dbReference type="Proteomes" id="UP000000803">
    <property type="component" value="Chromosome 2R"/>
</dbReference>
<comment type="subcellular location">
    <subcellularLocation>
        <location evidence="1">Nucleus</location>
    </subcellularLocation>
</comment>
<feature type="compositionally biased region" description="Acidic residues" evidence="14">
    <location>
        <begin position="944"/>
        <end position="954"/>
    </location>
</feature>
<organism evidence="16 18">
    <name type="scientific">Drosophila melanogaster</name>
    <name type="common">Fruit fly</name>
    <dbReference type="NCBI Taxonomy" id="7227"/>
    <lineage>
        <taxon>Eukaryota</taxon>
        <taxon>Metazoa</taxon>
        <taxon>Ecdysozoa</taxon>
        <taxon>Arthropoda</taxon>
        <taxon>Hexapoda</taxon>
        <taxon>Insecta</taxon>
        <taxon>Pterygota</taxon>
        <taxon>Neoptera</taxon>
        <taxon>Endopterygota</taxon>
        <taxon>Diptera</taxon>
        <taxon>Brachycera</taxon>
        <taxon>Muscomorpha</taxon>
        <taxon>Ephydroidea</taxon>
        <taxon>Drosophilidae</taxon>
        <taxon>Drosophila</taxon>
        <taxon>Sophophora</taxon>
    </lineage>
</organism>
<feature type="compositionally biased region" description="Basic and acidic residues" evidence="14">
    <location>
        <begin position="898"/>
        <end position="942"/>
    </location>
</feature>
<dbReference type="DNASU" id="36278"/>
<comment type="similarity">
    <text evidence="2">Belongs to the SNF2/RAD54 helicase family.</text>
</comment>
<dbReference type="GO" id="GO:0006281">
    <property type="term" value="P:DNA repair"/>
    <property type="evidence" value="ECO:0007669"/>
    <property type="project" value="UniProtKB-KW"/>
</dbReference>
<evidence type="ECO:0000256" key="5">
    <source>
        <dbReference type="ARBA" id="ARBA00022763"/>
    </source>
</evidence>
<keyword evidence="12" id="KW-0539">Nucleus</keyword>
<dbReference type="eggNOG" id="KOG1015">
    <property type="taxonomic scope" value="Eukaryota"/>
</dbReference>
<dbReference type="PaxDb" id="7227-FBpp0087148"/>
<dbReference type="FlyBase" id="FBgn0026573">
    <property type="gene designation" value="ADD1"/>
</dbReference>
<sequence>MSNSAPGSESGLAKVATPSPSPLAKLDADFTSSKFEMHPSLSDEERRFYLKMYPNVDLVNQRKVHCTVCKLHLGTAPAAESNIKMHPILRVTHCVKCHDFYNSGEFSKGEDGSELYCRWCGQGGEVYCCSTCPYVFCKSCIVKNLSKGVIVDIEQNENWNCFSCTSKILWPLRAQHWALVNYLQTQKRALQTLQLPEVEARRQMLKDNSNCCRLAKSKTSSLSDSMESLESNVSKRSQGSSAGSSKRGSMPKTIPPGPPSKRAKASNNEVVCTPDLLSMLEPDCQLSVTPKPTGRQTVTAANITTPRIVTVQQNYQPGQSSSNSGSNGSVSGSSSVPPTRSSLPPPLVLSGSGIRYRQNAPGGVSGVVRRTVVPNSVKTTGPVFHTINGFKVDLNSAAQQDSYRLPNGRLIQVKRQVPQTIQPASTVPTPPTPPALVVPQVGPGVVIRPRAPITTNRPSLHISTYGSNMGIYNPQTNQQQRAPQVRVGNANPAPPPLQGLPPNANGGQTLMITPAPQPAPKVPTLVRLTFPNTPMGQARAQLQEQIFSAMDICTHLTGKVVSLTHSNAYNQVRSYLELKELYIHMSYLMTYAIGRFKNLQEKCLVDMREKGFKNDANSLENGQLAADKQASDDEDNEIEIVEPKTDTITIDSDNEDDMPSTSTATQQEQPQETAIMKITSVTSEASKKELQENNQADIDVAAFSSTILASLLEVEVNEGASEPKPVSPGQKKQPRKKTTNKPNPALLQLERQRMEDMKKSDAKLKMKVMVKLKRAEDEFEVARKWVEDMKQGQELATKIKDSKAATPSNKTQKPSENLKISEKGSSAKKESTKQHGEGDKENTKNKEKIGDILKAAIKAKIGENEKLMAEDVQLPVDELLTEKDKELDKETLTSTEPETNKKSGTEKGSDKKQHLTKENNVKGESKDESKTDQKSDCKKGPDSECTEIEEETEMLSEKGYGGSEKEQGDTENMEDETSSERPTLIGEIEKNLLKEGKEESSEKFDKEVEPSKDVGKDSPTTQGKGQDSDKLKNARAGLKNSTQDASNTVEPPVAASNENDQSSVGELIERMDVTELDEKPKELLDCALDEVIPMEGIELSDDTEDLIKALGSPSVLPSQNTKDNETDLDANDFIGNLPLETTEPPEILLKEDECKVEKTTGISQVGAPSPAENGDTEMESTLEASDSAPDEFATAEIVG</sequence>
<feature type="compositionally biased region" description="Low complexity" evidence="14">
    <location>
        <begin position="659"/>
        <end position="672"/>
    </location>
</feature>
<dbReference type="HOGENOM" id="CLU_252107_0_0_1"/>